<dbReference type="EMBL" id="GG680918">
    <property type="protein sequence ID" value="EER05551.1"/>
    <property type="molecule type" value="Genomic_DNA"/>
</dbReference>
<sequence length="163" mass="17719">MFAIHGRAASSSLSLLILTGLFSLNSAKPITISSDSYFLHRIKLDKILLCPTDMVETARNATNWPVDSVTIPDDSRCMTYNDTFKYPVGTIMAGDHRDCLGELINGATLTMRKLGVDPFMTGMSLAKLPPWVNFAEAGMDRSQCESAFAEMHTKNSIGAPAGI</sequence>
<dbReference type="OrthoDB" id="10595157at2759"/>
<reference evidence="2 3" key="1">
    <citation type="submission" date="2008-07" db="EMBL/GenBank/DDBJ databases">
        <authorList>
            <person name="El-Sayed N."/>
            <person name="Caler E."/>
            <person name="Inman J."/>
            <person name="Amedeo P."/>
            <person name="Hass B."/>
            <person name="Wortman J."/>
        </authorList>
    </citation>
    <scope>NUCLEOTIDE SEQUENCE [LARGE SCALE GENOMIC DNA]</scope>
    <source>
        <strain evidence="3">ATCC 50983 / TXsc</strain>
    </source>
</reference>
<evidence type="ECO:0000313" key="2">
    <source>
        <dbReference type="EMBL" id="EER05551.1"/>
    </source>
</evidence>
<organism evidence="3">
    <name type="scientific">Perkinsus marinus (strain ATCC 50983 / TXsc)</name>
    <dbReference type="NCBI Taxonomy" id="423536"/>
    <lineage>
        <taxon>Eukaryota</taxon>
        <taxon>Sar</taxon>
        <taxon>Alveolata</taxon>
        <taxon>Perkinsozoa</taxon>
        <taxon>Perkinsea</taxon>
        <taxon>Perkinsida</taxon>
        <taxon>Perkinsidae</taxon>
        <taxon>Perkinsus</taxon>
    </lineage>
</organism>
<dbReference type="Proteomes" id="UP000007800">
    <property type="component" value="Unassembled WGS sequence"/>
</dbReference>
<proteinExistence type="predicted"/>
<feature type="signal peptide" evidence="1">
    <location>
        <begin position="1"/>
        <end position="27"/>
    </location>
</feature>
<feature type="chain" id="PRO_5002954988" evidence="1">
    <location>
        <begin position="28"/>
        <end position="163"/>
    </location>
</feature>
<dbReference type="InParanoid" id="C5LC68"/>
<dbReference type="AlphaFoldDB" id="C5LC68"/>
<accession>C5LC68</accession>
<dbReference type="GeneID" id="9042301"/>
<protein>
    <submittedName>
        <fullName evidence="2">Uncharacterized protein</fullName>
    </submittedName>
</protein>
<name>C5LC68_PERM5</name>
<keyword evidence="1" id="KW-0732">Signal</keyword>
<dbReference type="RefSeq" id="XP_002773735.1">
    <property type="nucleotide sequence ID" value="XM_002773689.1"/>
</dbReference>
<evidence type="ECO:0000256" key="1">
    <source>
        <dbReference type="SAM" id="SignalP"/>
    </source>
</evidence>
<gene>
    <name evidence="2" type="ORF">Pmar_PMAR011579</name>
</gene>
<evidence type="ECO:0000313" key="3">
    <source>
        <dbReference type="Proteomes" id="UP000007800"/>
    </source>
</evidence>
<keyword evidence="3" id="KW-1185">Reference proteome</keyword>